<comment type="caution">
    <text evidence="1">The sequence shown here is derived from an EMBL/GenBank/DDBJ whole genome shotgun (WGS) entry which is preliminary data.</text>
</comment>
<evidence type="ECO:0000313" key="2">
    <source>
        <dbReference type="Proteomes" id="UP000482800"/>
    </source>
</evidence>
<protein>
    <submittedName>
        <fullName evidence="1">Uncharacterized protein</fullName>
    </submittedName>
</protein>
<keyword evidence="2" id="KW-1185">Reference proteome</keyword>
<dbReference type="EMBL" id="BLPF01000001">
    <property type="protein sequence ID" value="GFJ76241.1"/>
    <property type="molecule type" value="Genomic_DNA"/>
</dbReference>
<dbReference type="RefSeq" id="WP_345510362.1">
    <property type="nucleotide sequence ID" value="NZ_BAABGO010000003.1"/>
</dbReference>
<dbReference type="Proteomes" id="UP000482800">
    <property type="component" value="Unassembled WGS sequence"/>
</dbReference>
<name>A0A6V8K1J1_9ACTN</name>
<sequence length="65" mass="6980">MTPEREPRPADANTFLLSPARQAVELSVDARDEVRFARFTEASLGLPDGAAGPTTPDAAVLRLPF</sequence>
<gene>
    <name evidence="1" type="ORF">Phou_004210</name>
</gene>
<accession>A0A6V8K1J1</accession>
<reference evidence="1 2" key="2">
    <citation type="submission" date="2020-03" db="EMBL/GenBank/DDBJ databases">
        <authorList>
            <person name="Ichikawa N."/>
            <person name="Kimura A."/>
            <person name="Kitahashi Y."/>
            <person name="Uohara A."/>
        </authorList>
    </citation>
    <scope>NUCLEOTIDE SEQUENCE [LARGE SCALE GENOMIC DNA]</scope>
    <source>
        <strain evidence="1 2">NBRC 108639</strain>
    </source>
</reference>
<dbReference type="AlphaFoldDB" id="A0A6V8K1J1"/>
<reference evidence="1 2" key="1">
    <citation type="submission" date="2020-03" db="EMBL/GenBank/DDBJ databases">
        <title>Whole genome shotgun sequence of Phytohabitans houttuyneae NBRC 108639.</title>
        <authorList>
            <person name="Komaki H."/>
            <person name="Tamura T."/>
        </authorList>
    </citation>
    <scope>NUCLEOTIDE SEQUENCE [LARGE SCALE GENOMIC DNA]</scope>
    <source>
        <strain evidence="1 2">NBRC 108639</strain>
    </source>
</reference>
<proteinExistence type="predicted"/>
<organism evidence="1 2">
    <name type="scientific">Phytohabitans houttuyneae</name>
    <dbReference type="NCBI Taxonomy" id="1076126"/>
    <lineage>
        <taxon>Bacteria</taxon>
        <taxon>Bacillati</taxon>
        <taxon>Actinomycetota</taxon>
        <taxon>Actinomycetes</taxon>
        <taxon>Micromonosporales</taxon>
        <taxon>Micromonosporaceae</taxon>
    </lineage>
</organism>
<evidence type="ECO:0000313" key="1">
    <source>
        <dbReference type="EMBL" id="GFJ76241.1"/>
    </source>
</evidence>